<protein>
    <submittedName>
        <fullName evidence="1">Uncharacterized protein</fullName>
    </submittedName>
</protein>
<accession>A0A1W1BCT3</accession>
<gene>
    <name evidence="1" type="ORF">MNB_SV-9-206</name>
</gene>
<name>A0A1W1BCT3_9ZZZZ</name>
<dbReference type="AlphaFoldDB" id="A0A1W1BCT3"/>
<proteinExistence type="predicted"/>
<reference evidence="1" key="1">
    <citation type="submission" date="2016-10" db="EMBL/GenBank/DDBJ databases">
        <authorList>
            <person name="de Groot N.N."/>
        </authorList>
    </citation>
    <scope>NUCLEOTIDE SEQUENCE</scope>
</reference>
<organism evidence="1">
    <name type="scientific">hydrothermal vent metagenome</name>
    <dbReference type="NCBI Taxonomy" id="652676"/>
    <lineage>
        <taxon>unclassified sequences</taxon>
        <taxon>metagenomes</taxon>
        <taxon>ecological metagenomes</taxon>
    </lineage>
</organism>
<dbReference type="EMBL" id="FPHG01000009">
    <property type="protein sequence ID" value="SFV51344.1"/>
    <property type="molecule type" value="Genomic_DNA"/>
</dbReference>
<sequence>MGEKSAMAQNAIEEVEAAINAMKSGDIDAAEFYKQLMAVLAHIEVTNEDLKGVTPQLLGFVNGLVRNLK</sequence>
<evidence type="ECO:0000313" key="1">
    <source>
        <dbReference type="EMBL" id="SFV51344.1"/>
    </source>
</evidence>